<accession>A0A024HBE8</accession>
<protein>
    <recommendedName>
        <fullName evidence="2">cyclic-guanylate-specific phosphodiesterase</fullName>
        <ecNumber evidence="2">3.1.4.52</ecNumber>
    </recommendedName>
</protein>
<dbReference type="CDD" id="cd01948">
    <property type="entry name" value="EAL"/>
    <property type="match status" value="1"/>
</dbReference>
<evidence type="ECO:0000256" key="9">
    <source>
        <dbReference type="ARBA" id="ARBA00034290"/>
    </source>
</evidence>
<dbReference type="Gene3D" id="3.20.20.450">
    <property type="entry name" value="EAL domain"/>
    <property type="match status" value="1"/>
</dbReference>
<dbReference type="InterPro" id="IPR035919">
    <property type="entry name" value="EAL_sf"/>
</dbReference>
<dbReference type="Proteomes" id="UP000025241">
    <property type="component" value="Chromosome I"/>
</dbReference>
<keyword evidence="13" id="KW-1185">Reference proteome</keyword>
<dbReference type="EMBL" id="HG322950">
    <property type="protein sequence ID" value="CDF82390.1"/>
    <property type="molecule type" value="Genomic_DNA"/>
</dbReference>
<dbReference type="PANTHER" id="PTHR33121">
    <property type="entry name" value="CYCLIC DI-GMP PHOSPHODIESTERASE PDEF"/>
    <property type="match status" value="1"/>
</dbReference>
<dbReference type="SMART" id="SM00052">
    <property type="entry name" value="EAL"/>
    <property type="match status" value="1"/>
</dbReference>
<comment type="subcellular location">
    <subcellularLocation>
        <location evidence="1">Cell membrane</location>
        <topology evidence="1">Multi-pass membrane protein</topology>
    </subcellularLocation>
</comment>
<organism evidence="12 13">
    <name type="scientific">Pseudomonas knackmussii (strain DSM 6978 / CCUG 54928 / LMG 23759 / B13)</name>
    <dbReference type="NCBI Taxonomy" id="1301098"/>
    <lineage>
        <taxon>Bacteria</taxon>
        <taxon>Pseudomonadati</taxon>
        <taxon>Pseudomonadota</taxon>
        <taxon>Gammaproteobacteria</taxon>
        <taxon>Pseudomonadales</taxon>
        <taxon>Pseudomonadaceae</taxon>
        <taxon>Pseudomonas</taxon>
    </lineage>
</organism>
<keyword evidence="6" id="KW-0378">Hydrolase</keyword>
<evidence type="ECO:0000256" key="3">
    <source>
        <dbReference type="ARBA" id="ARBA00022475"/>
    </source>
</evidence>
<reference evidence="12 13" key="1">
    <citation type="submission" date="2013-03" db="EMBL/GenBank/DDBJ databases">
        <authorList>
            <person name="Linke B."/>
        </authorList>
    </citation>
    <scope>NUCLEOTIDE SEQUENCE [LARGE SCALE GENOMIC DNA]</scope>
    <source>
        <strain evidence="12 13">B13</strain>
    </source>
</reference>
<evidence type="ECO:0000256" key="1">
    <source>
        <dbReference type="ARBA" id="ARBA00004651"/>
    </source>
</evidence>
<evidence type="ECO:0000256" key="8">
    <source>
        <dbReference type="ARBA" id="ARBA00023136"/>
    </source>
</evidence>
<dbReference type="EC" id="3.1.4.52" evidence="2"/>
<dbReference type="GO" id="GO:0005886">
    <property type="term" value="C:plasma membrane"/>
    <property type="evidence" value="ECO:0007669"/>
    <property type="project" value="UniProtKB-SubCell"/>
</dbReference>
<keyword evidence="4" id="KW-0973">c-di-GMP</keyword>
<name>A0A024HBE8_PSEKB</name>
<evidence type="ECO:0000256" key="6">
    <source>
        <dbReference type="ARBA" id="ARBA00022801"/>
    </source>
</evidence>
<evidence type="ECO:0000259" key="11">
    <source>
        <dbReference type="PROSITE" id="PS50883"/>
    </source>
</evidence>
<keyword evidence="3" id="KW-1003">Cell membrane</keyword>
<dbReference type="Pfam" id="PF12792">
    <property type="entry name" value="CSS-motif"/>
    <property type="match status" value="1"/>
</dbReference>
<keyword evidence="8 10" id="KW-0472">Membrane</keyword>
<dbReference type="AlphaFoldDB" id="A0A024HBE8"/>
<evidence type="ECO:0000256" key="7">
    <source>
        <dbReference type="ARBA" id="ARBA00022989"/>
    </source>
</evidence>
<dbReference type="InterPro" id="IPR050706">
    <property type="entry name" value="Cyclic-di-GMP_PDE-like"/>
</dbReference>
<dbReference type="InterPro" id="IPR001633">
    <property type="entry name" value="EAL_dom"/>
</dbReference>
<dbReference type="KEGG" id="pkc:PKB_1024"/>
<sequence>MLLSNKARRRLLVRLLFSLVMAMLPLTVGGAIVYWQTLASLQREARHAASEAERLVDVMLANAVGAARTTIAYSAGDCLSAEPILRQQVAIVPFVRSLNLTRDERIFCTSLYGPFDRPVDVPSYSEGRLLLMAGNEVTPTTSLLVNRMVDGRFGVLATIDGRYVTSVLQLVDLRSELQLQVGGRWLDEEGNVHLGPPEALPLGHASVPSDRFPFSVIGGFKAGEQWRYMREDSWPLLLGLSLLGVLSGISSYWLWGRAGTPTRELERALHAGEFVPYLQPLVDGASGRWVGAEVLMRWKHRSEGLVSPDLFIPMAERCGLIVPMTRSLLNQLALGLGPHAGLLGQGFHLGVNISAEHCRGNSLINDCADFLGAFAPGSLSLMLELTEREMIEASEGIRDLFEQLRALGVTLAIDDFGTGQSRLTYLGEFQVDALKIDKIFVASIGTDSLMRHILDSIVELSAKLDLLVIAEGIETPAQRDYLLGHGVECLQGYLFAKPMPLADFIAGLRAGRCEQAGEAPFGKGDA</sequence>
<dbReference type="STRING" id="1301098.PKB_1024"/>
<dbReference type="HOGENOM" id="CLU_000445_131_0_6"/>
<proteinExistence type="predicted"/>
<dbReference type="OrthoDB" id="675397at2"/>
<comment type="catalytic activity">
    <reaction evidence="9">
        <text>3',3'-c-di-GMP + H2O = 5'-phosphoguanylyl(3'-&gt;5')guanosine + H(+)</text>
        <dbReference type="Rhea" id="RHEA:24902"/>
        <dbReference type="ChEBI" id="CHEBI:15377"/>
        <dbReference type="ChEBI" id="CHEBI:15378"/>
        <dbReference type="ChEBI" id="CHEBI:58754"/>
        <dbReference type="ChEBI" id="CHEBI:58805"/>
        <dbReference type="EC" id="3.1.4.52"/>
    </reaction>
</comment>
<evidence type="ECO:0000313" key="13">
    <source>
        <dbReference type="Proteomes" id="UP000025241"/>
    </source>
</evidence>
<evidence type="ECO:0000256" key="5">
    <source>
        <dbReference type="ARBA" id="ARBA00022692"/>
    </source>
</evidence>
<dbReference type="GO" id="GO:0071111">
    <property type="term" value="F:cyclic-guanylate-specific phosphodiesterase activity"/>
    <property type="evidence" value="ECO:0007669"/>
    <property type="project" value="UniProtKB-EC"/>
</dbReference>
<evidence type="ECO:0000256" key="4">
    <source>
        <dbReference type="ARBA" id="ARBA00022636"/>
    </source>
</evidence>
<dbReference type="PANTHER" id="PTHR33121:SF80">
    <property type="entry name" value="CYCLIC DI-GMP PHOSPHODIESTERASE PDEL"/>
    <property type="match status" value="1"/>
</dbReference>
<keyword evidence="5 10" id="KW-0812">Transmembrane</keyword>
<evidence type="ECO:0000256" key="10">
    <source>
        <dbReference type="SAM" id="Phobius"/>
    </source>
</evidence>
<dbReference type="PROSITE" id="PS50883">
    <property type="entry name" value="EAL"/>
    <property type="match status" value="1"/>
</dbReference>
<feature type="transmembrane region" description="Helical" evidence="10">
    <location>
        <begin position="12"/>
        <end position="35"/>
    </location>
</feature>
<gene>
    <name evidence="12" type="ORF">PKB_1024</name>
</gene>
<dbReference type="Pfam" id="PF00563">
    <property type="entry name" value="EAL"/>
    <property type="match status" value="1"/>
</dbReference>
<keyword evidence="7 10" id="KW-1133">Transmembrane helix</keyword>
<evidence type="ECO:0000313" key="12">
    <source>
        <dbReference type="EMBL" id="CDF82390.1"/>
    </source>
</evidence>
<dbReference type="SUPFAM" id="SSF141868">
    <property type="entry name" value="EAL domain-like"/>
    <property type="match status" value="1"/>
</dbReference>
<dbReference type="PATRIC" id="fig|1301098.3.peg.1036"/>
<reference evidence="12 13" key="2">
    <citation type="submission" date="2014-05" db="EMBL/GenBank/DDBJ databases">
        <title>Genome sequence of the 3-chlorobenzoate degrading bacterium Pseudomonas knackmussii B13 shows multiple evidence for horizontal gene transfer.</title>
        <authorList>
            <person name="Miyazaki R."/>
            <person name="Bertelli C."/>
            <person name="Falquet L."/>
            <person name="Robinson-Rechavi M."/>
            <person name="Gharib W."/>
            <person name="Roy S."/>
            <person name="Van der Meer J.R."/>
        </authorList>
    </citation>
    <scope>NUCLEOTIDE SEQUENCE [LARGE SCALE GENOMIC DNA]</scope>
    <source>
        <strain evidence="12 13">B13</strain>
    </source>
</reference>
<evidence type="ECO:0000256" key="2">
    <source>
        <dbReference type="ARBA" id="ARBA00012282"/>
    </source>
</evidence>
<dbReference type="InterPro" id="IPR024744">
    <property type="entry name" value="CSS-motif_dom"/>
</dbReference>
<dbReference type="eggNOG" id="COG2200">
    <property type="taxonomic scope" value="Bacteria"/>
</dbReference>
<feature type="domain" description="EAL" evidence="11">
    <location>
        <begin position="258"/>
        <end position="512"/>
    </location>
</feature>
<dbReference type="RefSeq" id="WP_052355182.1">
    <property type="nucleotide sequence ID" value="NZ_HG322950.1"/>
</dbReference>